<proteinExistence type="predicted"/>
<evidence type="ECO:0000313" key="2">
    <source>
        <dbReference type="EMBL" id="PWN25832.1"/>
    </source>
</evidence>
<dbReference type="AlphaFoldDB" id="A0A316UKK8"/>
<feature type="region of interest" description="Disordered" evidence="1">
    <location>
        <begin position="758"/>
        <end position="828"/>
    </location>
</feature>
<feature type="region of interest" description="Disordered" evidence="1">
    <location>
        <begin position="964"/>
        <end position="997"/>
    </location>
</feature>
<accession>A0A316UKK8</accession>
<feature type="compositionally biased region" description="Basic residues" evidence="1">
    <location>
        <begin position="565"/>
        <end position="590"/>
    </location>
</feature>
<name>A0A316UKK8_9BASI</name>
<feature type="compositionally biased region" description="Polar residues" evidence="1">
    <location>
        <begin position="324"/>
        <end position="337"/>
    </location>
</feature>
<feature type="region of interest" description="Disordered" evidence="1">
    <location>
        <begin position="356"/>
        <end position="688"/>
    </location>
</feature>
<dbReference type="STRING" id="1569628.A0A316UKK8"/>
<feature type="region of interest" description="Disordered" evidence="1">
    <location>
        <begin position="248"/>
        <end position="273"/>
    </location>
</feature>
<feature type="compositionally biased region" description="Polar residues" evidence="1">
    <location>
        <begin position="923"/>
        <end position="936"/>
    </location>
</feature>
<feature type="compositionally biased region" description="Basic and acidic residues" evidence="1">
    <location>
        <begin position="483"/>
        <end position="554"/>
    </location>
</feature>
<feature type="compositionally biased region" description="Polar residues" evidence="1">
    <location>
        <begin position="785"/>
        <end position="795"/>
    </location>
</feature>
<dbReference type="Proteomes" id="UP000245884">
    <property type="component" value="Unassembled WGS sequence"/>
</dbReference>
<evidence type="ECO:0000256" key="1">
    <source>
        <dbReference type="SAM" id="MobiDB-lite"/>
    </source>
</evidence>
<feature type="compositionally biased region" description="Low complexity" evidence="1">
    <location>
        <begin position="602"/>
        <end position="622"/>
    </location>
</feature>
<keyword evidence="3" id="KW-1185">Reference proteome</keyword>
<feature type="compositionally biased region" description="Polar residues" evidence="1">
    <location>
        <begin position="883"/>
        <end position="892"/>
    </location>
</feature>
<feature type="compositionally biased region" description="Acidic residues" evidence="1">
    <location>
        <begin position="642"/>
        <end position="675"/>
    </location>
</feature>
<dbReference type="EMBL" id="KZ819674">
    <property type="protein sequence ID" value="PWN25832.1"/>
    <property type="molecule type" value="Genomic_DNA"/>
</dbReference>
<feature type="region of interest" description="Disordered" evidence="1">
    <location>
        <begin position="1070"/>
        <end position="1090"/>
    </location>
</feature>
<evidence type="ECO:0000313" key="3">
    <source>
        <dbReference type="Proteomes" id="UP000245884"/>
    </source>
</evidence>
<feature type="compositionally biased region" description="Polar residues" evidence="1">
    <location>
        <begin position="379"/>
        <end position="403"/>
    </location>
</feature>
<feature type="compositionally biased region" description="Low complexity" evidence="1">
    <location>
        <begin position="771"/>
        <end position="784"/>
    </location>
</feature>
<dbReference type="RefSeq" id="XP_025360444.1">
    <property type="nucleotide sequence ID" value="XM_025509742.1"/>
</dbReference>
<sequence length="1134" mass="121834">MALTPPTIRGSRLCSTPSITSPLMLLSDDLLLQVCSMAYPQDVFCLSVCNSRLHSLLGETYWRQRAQSLGVTLKPHATAICQLFGVIQAFCHGCHTPLLVSWESVARRGFPVFIGRDSNMWPDALAHWIIKRWFCSTCIKLPIWQFISENHLNLWQLTSLAVMNEESILVDGVRWYRYVDVLRVKADILRWATAQAQAQPSLEMERSVFFADSSSESLFAEANSLRLLADIGNPQATSINDIVHRQDTAVPPAHGHGTSDAAPPPAGPAHSNVLPFELWPQYAQSHHQHQQQLYQDYATSSQAAENMVRMALGHADATSHVGHSRTQSRPSLATNSAQSSDDYFWRNYLLPAFDHRPTSTEGAGSGSDVECSLPRPPTTGDNSMTSSREPVTATPDTATSVAGQGTGEIKPKSPQPAAGSTPGLRAAPAAPLGGESVAEASSSAKVKDTGSSAANASISQPDKASTSPAQPPAKKTRRPAAKTLEEKAARQAERDEAKRVRAEEREREKQRRAAEREKENQRRIARKQAEIQKQTAERAARQAELRRVAQEKAEAAAAAAAERQARRRQAQPAMPKKKRTTPSRKRKAKRQPTSDEDDADEAGPSGSPAPKAGPSGSSSAPALKKQVTKGSSLPAGGYVDSQFDELAESPQDDDEEPEEADEQDEDASVERDESDSASSSALFANTDESRRQIMRDVKEQQLSAALLARGYKLTSDAMTCSEIRAWIEGRWVDSLLPNGINCADDVVDRVVRTWGAAAREADGKGRDGRGRSAAASITAGTSSSMLSEQLLPQKQQRAERQGGMDPDAPAHQSNSHYAVSGTASHDRSLDQSFATANSKPGDAADERQANSTMDLVPLDGDSGSGNSLATMSGRDSGVDLSHTAAQPANNSPDRLFQLANLSSRSSSDAQHQSLPVRQHDSHPLQQYPTLPNLPQFSPNSYSSLRGLLDADYLRGAFVQQASGLNNGHERRGSGSYGASSGGYHLRSHSQDQQQLQQSIDLQRYRHPSLSSAGGSHFDATNDAYSKDSGFASGSRDLAPTAGGKGQLFASSYASSATKTTEQLTMAQNRQTISGPSSPAGHKDETVSDPRAVAVKKNGANAPGDGSPILPVANASISATMNSTLEPTERGLTLS</sequence>
<feature type="compositionally biased region" description="Low complexity" evidence="1">
    <location>
        <begin position="422"/>
        <end position="444"/>
    </location>
</feature>
<feature type="compositionally biased region" description="Basic and acidic residues" evidence="1">
    <location>
        <begin position="759"/>
        <end position="770"/>
    </location>
</feature>
<feature type="compositionally biased region" description="Polar residues" evidence="1">
    <location>
        <begin position="449"/>
        <end position="468"/>
    </location>
</feature>
<protein>
    <submittedName>
        <fullName evidence="2">Uncharacterized protein</fullName>
    </submittedName>
</protein>
<reference evidence="2 3" key="1">
    <citation type="journal article" date="2018" name="Mol. Biol. Evol.">
        <title>Broad Genomic Sampling Reveals a Smut Pathogenic Ancestry of the Fungal Clade Ustilaginomycotina.</title>
        <authorList>
            <person name="Kijpornyongpan T."/>
            <person name="Mondo S.J."/>
            <person name="Barry K."/>
            <person name="Sandor L."/>
            <person name="Lee J."/>
            <person name="Lipzen A."/>
            <person name="Pangilinan J."/>
            <person name="LaButti K."/>
            <person name="Hainaut M."/>
            <person name="Henrissat B."/>
            <person name="Grigoriev I.V."/>
            <person name="Spatafora J.W."/>
            <person name="Aime M.C."/>
        </authorList>
    </citation>
    <scope>NUCLEOTIDE SEQUENCE [LARGE SCALE GENOMIC DNA]</scope>
    <source>
        <strain evidence="2 3">MCA 5214</strain>
    </source>
</reference>
<feature type="compositionally biased region" description="Polar residues" evidence="1">
    <location>
        <begin position="811"/>
        <end position="823"/>
    </location>
</feature>
<feature type="region of interest" description="Disordered" evidence="1">
    <location>
        <begin position="853"/>
        <end position="936"/>
    </location>
</feature>
<organism evidence="2 3">
    <name type="scientific">Jaminaea rosea</name>
    <dbReference type="NCBI Taxonomy" id="1569628"/>
    <lineage>
        <taxon>Eukaryota</taxon>
        <taxon>Fungi</taxon>
        <taxon>Dikarya</taxon>
        <taxon>Basidiomycota</taxon>
        <taxon>Ustilaginomycotina</taxon>
        <taxon>Exobasidiomycetes</taxon>
        <taxon>Microstromatales</taxon>
        <taxon>Microstromatales incertae sedis</taxon>
        <taxon>Jaminaea</taxon>
    </lineage>
</organism>
<dbReference type="GeneID" id="37031565"/>
<feature type="region of interest" description="Disordered" evidence="1">
    <location>
        <begin position="316"/>
        <end position="337"/>
    </location>
</feature>
<gene>
    <name evidence="2" type="ORF">BDZ90DRAFT_64255</name>
</gene>